<dbReference type="Gene3D" id="1.10.10.10">
    <property type="entry name" value="Winged helix-like DNA-binding domain superfamily/Winged helix DNA-binding domain"/>
    <property type="match status" value="1"/>
</dbReference>
<dbReference type="InterPro" id="IPR036390">
    <property type="entry name" value="WH_DNA-bd_sf"/>
</dbReference>
<dbReference type="InterPro" id="IPR000835">
    <property type="entry name" value="HTH_MarR-typ"/>
</dbReference>
<sequence length="163" mass="18375">MNADRADVAAEQWRRERPELDTLPMEIMGRLAELTQRVSQEWINPFMESHGLQQGEFDVLATLRRAGAPHALTPTALYEATLVSSGGMTHRLDRLEKAGWIERRKHPSDRRAVLVCLTEAGFQLVDGLMAQHVANGERLLSALTRGEQERLGRLLRKWLVGLG</sequence>
<dbReference type="SUPFAM" id="SSF46785">
    <property type="entry name" value="Winged helix' DNA-binding domain"/>
    <property type="match status" value="1"/>
</dbReference>
<dbReference type="InterPro" id="IPR036388">
    <property type="entry name" value="WH-like_DNA-bd_sf"/>
</dbReference>
<evidence type="ECO:0000256" key="1">
    <source>
        <dbReference type="ARBA" id="ARBA00023015"/>
    </source>
</evidence>
<dbReference type="PRINTS" id="PR00598">
    <property type="entry name" value="HTHMARR"/>
</dbReference>
<evidence type="ECO:0000259" key="4">
    <source>
        <dbReference type="PROSITE" id="PS50995"/>
    </source>
</evidence>
<dbReference type="RefSeq" id="WP_369454801.1">
    <property type="nucleotide sequence ID" value="NZ_JBGCUO010000001.1"/>
</dbReference>
<dbReference type="Proteomes" id="UP001562065">
    <property type="component" value="Unassembled WGS sequence"/>
</dbReference>
<dbReference type="Pfam" id="PF12802">
    <property type="entry name" value="MarR_2"/>
    <property type="match status" value="1"/>
</dbReference>
<evidence type="ECO:0000313" key="6">
    <source>
        <dbReference type="Proteomes" id="UP001562065"/>
    </source>
</evidence>
<dbReference type="PANTHER" id="PTHR42756:SF1">
    <property type="entry name" value="TRANSCRIPTIONAL REPRESSOR OF EMRAB OPERON"/>
    <property type="match status" value="1"/>
</dbReference>
<feature type="domain" description="HTH marR-type" evidence="4">
    <location>
        <begin position="24"/>
        <end position="160"/>
    </location>
</feature>
<dbReference type="EMBL" id="JBGCUO010000001">
    <property type="protein sequence ID" value="MEY1661549.1"/>
    <property type="molecule type" value="Genomic_DNA"/>
</dbReference>
<dbReference type="PANTHER" id="PTHR42756">
    <property type="entry name" value="TRANSCRIPTIONAL REGULATOR, MARR"/>
    <property type="match status" value="1"/>
</dbReference>
<keyword evidence="6" id="KW-1185">Reference proteome</keyword>
<keyword evidence="3" id="KW-0804">Transcription</keyword>
<organism evidence="5 6">
    <name type="scientific">Isoalcanivorax beigongshangi</name>
    <dbReference type="NCBI Taxonomy" id="3238810"/>
    <lineage>
        <taxon>Bacteria</taxon>
        <taxon>Pseudomonadati</taxon>
        <taxon>Pseudomonadota</taxon>
        <taxon>Gammaproteobacteria</taxon>
        <taxon>Oceanospirillales</taxon>
        <taxon>Alcanivoracaceae</taxon>
        <taxon>Isoalcanivorax</taxon>
    </lineage>
</organism>
<keyword evidence="2" id="KW-0238">DNA-binding</keyword>
<name>A0ABV4AFR0_9GAMM</name>
<reference evidence="5 6" key="1">
    <citation type="submission" date="2024-07" db="EMBL/GenBank/DDBJ databases">
        <authorList>
            <person name="Ren Q."/>
        </authorList>
    </citation>
    <scope>NUCLEOTIDE SEQUENCE [LARGE SCALE GENOMIC DNA]</scope>
    <source>
        <strain evidence="5 6">REN37</strain>
    </source>
</reference>
<protein>
    <submittedName>
        <fullName evidence="5">MarR family winged helix-turn-helix transcriptional regulator</fullName>
    </submittedName>
</protein>
<dbReference type="SMART" id="SM00347">
    <property type="entry name" value="HTH_MARR"/>
    <property type="match status" value="1"/>
</dbReference>
<keyword evidence="1" id="KW-0805">Transcription regulation</keyword>
<comment type="caution">
    <text evidence="5">The sequence shown here is derived from an EMBL/GenBank/DDBJ whole genome shotgun (WGS) entry which is preliminary data.</text>
</comment>
<evidence type="ECO:0000313" key="5">
    <source>
        <dbReference type="EMBL" id="MEY1661549.1"/>
    </source>
</evidence>
<evidence type="ECO:0000256" key="2">
    <source>
        <dbReference type="ARBA" id="ARBA00023125"/>
    </source>
</evidence>
<gene>
    <name evidence="5" type="ORF">AB5I84_05220</name>
</gene>
<dbReference type="PROSITE" id="PS50995">
    <property type="entry name" value="HTH_MARR_2"/>
    <property type="match status" value="1"/>
</dbReference>
<accession>A0ABV4AFR0</accession>
<evidence type="ECO:0000256" key="3">
    <source>
        <dbReference type="ARBA" id="ARBA00023163"/>
    </source>
</evidence>
<proteinExistence type="predicted"/>